<proteinExistence type="inferred from homology"/>
<comment type="similarity">
    <text evidence="3 15">Belongs to the cytochrome P450 family.</text>
</comment>
<dbReference type="Gene3D" id="1.10.630.10">
    <property type="entry name" value="Cytochrome P450"/>
    <property type="match status" value="1"/>
</dbReference>
<evidence type="ECO:0000256" key="16">
    <source>
        <dbReference type="SAM" id="Phobius"/>
    </source>
</evidence>
<name>A0A803JBW7_XENTR</name>
<feature type="binding site" evidence="14">
    <location>
        <position position="131"/>
    </location>
    <ligand>
        <name>substrate</name>
    </ligand>
</feature>
<dbReference type="GO" id="GO:0005506">
    <property type="term" value="F:iron ion binding"/>
    <property type="evidence" value="ECO:0007669"/>
    <property type="project" value="InterPro"/>
</dbReference>
<dbReference type="GO" id="GO:0004497">
    <property type="term" value="F:monooxygenase activity"/>
    <property type="evidence" value="ECO:0007669"/>
    <property type="project" value="UniProtKB-KW"/>
</dbReference>
<dbReference type="CDD" id="cd20633">
    <property type="entry name" value="Cyp8B1"/>
    <property type="match status" value="1"/>
</dbReference>
<evidence type="ECO:0000256" key="13">
    <source>
        <dbReference type="PIRSR" id="PIRSR000047-1"/>
    </source>
</evidence>
<keyword evidence="11" id="KW-0443">Lipid metabolism</keyword>
<sequence>MISKLVSVLAYMPRVLVAMSPKMALFLPIILALLVSVIGGLYLLGMFRKRRPDEPPLDKGTIPWLGYALDFRKNTSTFLQKMHKKHGDIFTVQIAGYYFTFVMDPLSFGPIIKESKGNLDFEEFAKDLVLRVFGYQSFTNDHKMLEKSSTKHLMGDGLIVMTQAMMENLQNLMVHNIGSGKGEREWQQDGLFNYSYNIVFRAGYLALYGNEPAKNKGSKEKAKEFDRKHSDELFYEFRKYDQLFPRLAYAVLPPKDKIEAERLKRLFWNMLSVKKTLQKENISGWIGEQHQQRAEQGLPEYMQDRFMFLLLWASQGNTGPASFWFLLYLLKHPEALKAVREEVEAVLKETGQEVKPGGPLINLTRDMLMKTPVMDSAVEETLRLTAAPVLIRAVKQDMKIKMASGKDFSMRKGDRVALFPYIAVQMDPEIHAEPEKFKYNRFLNEDGTKKTEFFKNGKKVKYYTMPWGAGSTICPGRFFATNELKQFAFLMLTYFEFELVNPNEEIPSIDPNRWGFGTMQPTRDVQFRYRLRY</sequence>
<evidence type="ECO:0000256" key="5">
    <source>
        <dbReference type="ARBA" id="ARBA00022617"/>
    </source>
</evidence>
<dbReference type="AlphaFoldDB" id="A0A803JBW7"/>
<keyword evidence="5 13" id="KW-0349">Heme</keyword>
<dbReference type="PROSITE" id="PS00086">
    <property type="entry name" value="CYTOCHROME_P450"/>
    <property type="match status" value="1"/>
</dbReference>
<dbReference type="PANTHER" id="PTHR24306">
    <property type="match status" value="1"/>
</dbReference>
<dbReference type="Bgee" id="ENSXETG00000006173">
    <property type="expression patterns" value="Expressed in liver and 6 other cell types or tissues"/>
</dbReference>
<keyword evidence="15" id="KW-0503">Monooxygenase</keyword>
<dbReference type="InterPro" id="IPR017972">
    <property type="entry name" value="Cyt_P450_CS"/>
</dbReference>
<evidence type="ECO:0000256" key="7">
    <source>
        <dbReference type="ARBA" id="ARBA00022723"/>
    </source>
</evidence>
<dbReference type="PRINTS" id="PR00465">
    <property type="entry name" value="EP450IV"/>
</dbReference>
<evidence type="ECO:0000256" key="14">
    <source>
        <dbReference type="PIRSR" id="PIRSR000047-2"/>
    </source>
</evidence>
<comment type="cofactor">
    <cofactor evidence="1 13">
        <name>heme</name>
        <dbReference type="ChEBI" id="CHEBI:30413"/>
    </cofactor>
</comment>
<dbReference type="InterPro" id="IPR002403">
    <property type="entry name" value="Cyt_P450_E_grp-IV"/>
</dbReference>
<evidence type="ECO:0000256" key="4">
    <source>
        <dbReference type="ARBA" id="ARBA00022516"/>
    </source>
</evidence>
<accession>A0A803JBW7</accession>
<evidence type="ECO:0000256" key="10">
    <source>
        <dbReference type="ARBA" id="ARBA00023004"/>
    </source>
</evidence>
<organism evidence="17">
    <name type="scientific">Xenopus tropicalis</name>
    <name type="common">Western clawed frog</name>
    <name type="synonym">Silurana tropicalis</name>
    <dbReference type="NCBI Taxonomy" id="8364"/>
    <lineage>
        <taxon>Eukaryota</taxon>
        <taxon>Metazoa</taxon>
        <taxon>Chordata</taxon>
        <taxon>Craniata</taxon>
        <taxon>Vertebrata</taxon>
        <taxon>Euteleostomi</taxon>
        <taxon>Amphibia</taxon>
        <taxon>Batrachia</taxon>
        <taxon>Anura</taxon>
        <taxon>Pipoidea</taxon>
        <taxon>Pipidae</taxon>
        <taxon>Xenopodinae</taxon>
        <taxon>Xenopus</taxon>
        <taxon>Silurana</taxon>
    </lineage>
</organism>
<gene>
    <name evidence="17" type="primary">cyp8b1.1</name>
</gene>
<dbReference type="FunFam" id="1.10.630.10:FF:000025">
    <property type="entry name" value="Prostaglandin I2 (prostacyclin) synthase"/>
    <property type="match status" value="1"/>
</dbReference>
<keyword evidence="8" id="KW-0256">Endoplasmic reticulum</keyword>
<keyword evidence="12 16" id="KW-0472">Membrane</keyword>
<keyword evidence="7 13" id="KW-0479">Metal-binding</keyword>
<reference evidence="17" key="1">
    <citation type="journal article" date="2010" name="Science">
        <title>The genome of the Western clawed frog Xenopus tropicalis.</title>
        <authorList>
            <person name="Hellsten U."/>
            <person name="Harland R.M."/>
            <person name="Gilchrist M.J."/>
            <person name="Hendrix D."/>
            <person name="Jurka J."/>
            <person name="Kapitonov V."/>
            <person name="Ovcharenko I."/>
            <person name="Putnam N.H."/>
            <person name="Shu S."/>
            <person name="Taher L."/>
            <person name="Blitz I.L."/>
            <person name="Blumberg B."/>
            <person name="Dichmann D.S."/>
            <person name="Dubchak I."/>
            <person name="Amaya E."/>
            <person name="Detter J.C."/>
            <person name="Fletcher R."/>
            <person name="Gerhard D.S."/>
            <person name="Goodstein D."/>
            <person name="Graves T."/>
            <person name="Grigoriev I.V."/>
            <person name="Grimwood J."/>
            <person name="Kawashima T."/>
            <person name="Lindquist E."/>
            <person name="Lucas S.M."/>
            <person name="Mead P.E."/>
            <person name="Mitros T."/>
            <person name="Ogino H."/>
            <person name="Ohta Y."/>
            <person name="Poliakov A.V."/>
            <person name="Pollet N."/>
            <person name="Robert J."/>
            <person name="Salamov A."/>
            <person name="Sater A.K."/>
            <person name="Schmutz J."/>
            <person name="Terry A."/>
            <person name="Vize P.D."/>
            <person name="Warren W.C."/>
            <person name="Wells D."/>
            <person name="Wills A."/>
            <person name="Wilson R.K."/>
            <person name="Zimmerman L.B."/>
            <person name="Zorn A.M."/>
            <person name="Grainger R."/>
            <person name="Grammer T."/>
            <person name="Khokha M.K."/>
            <person name="Richardson P.M."/>
            <person name="Rokhsar D.S."/>
        </authorList>
    </citation>
    <scope>NUCLEOTIDE SEQUENCE [LARGE SCALE GENOMIC DNA]</scope>
    <source>
        <strain evidence="17">Nigerian</strain>
    </source>
</reference>
<feature type="binding site" evidence="14">
    <location>
        <position position="415"/>
    </location>
    <ligand>
        <name>substrate</name>
    </ligand>
</feature>
<keyword evidence="6 16" id="KW-0812">Transmembrane</keyword>
<evidence type="ECO:0000256" key="3">
    <source>
        <dbReference type="ARBA" id="ARBA00010617"/>
    </source>
</evidence>
<dbReference type="Pfam" id="PF00067">
    <property type="entry name" value="p450"/>
    <property type="match status" value="1"/>
</dbReference>
<dbReference type="InterPro" id="IPR024204">
    <property type="entry name" value="Cyt_P450_CYP7A1-type"/>
</dbReference>
<evidence type="ECO:0000256" key="12">
    <source>
        <dbReference type="ARBA" id="ARBA00023136"/>
    </source>
</evidence>
<dbReference type="GO" id="GO:0020037">
    <property type="term" value="F:heme binding"/>
    <property type="evidence" value="ECO:0007669"/>
    <property type="project" value="InterPro"/>
</dbReference>
<dbReference type="InterPro" id="IPR036396">
    <property type="entry name" value="Cyt_P450_sf"/>
</dbReference>
<dbReference type="SUPFAM" id="SSF48264">
    <property type="entry name" value="Cytochrome P450"/>
    <property type="match status" value="1"/>
</dbReference>
<dbReference type="PANTHER" id="PTHR24306:SF0">
    <property type="entry name" value="7-ALPHA-HYDROXYCHOLEST-4-EN-3-ONE 12-ALPHA-HYDROXYLASE"/>
    <property type="match status" value="1"/>
</dbReference>
<dbReference type="GO" id="GO:0005789">
    <property type="term" value="C:endoplasmic reticulum membrane"/>
    <property type="evidence" value="ECO:0007669"/>
    <property type="project" value="UniProtKB-SubCell"/>
</dbReference>
<feature type="binding site" description="axial binding residue" evidence="13">
    <location>
        <position position="474"/>
    </location>
    <ligand>
        <name>heme</name>
        <dbReference type="ChEBI" id="CHEBI:30413"/>
    </ligand>
    <ligandPart>
        <name>Fe</name>
        <dbReference type="ChEBI" id="CHEBI:18248"/>
    </ligandPart>
</feature>
<dbReference type="GO" id="GO:0006629">
    <property type="term" value="P:lipid metabolic process"/>
    <property type="evidence" value="ECO:0007669"/>
    <property type="project" value="UniProtKB-KW"/>
</dbReference>
<keyword evidence="10 13" id="KW-0408">Iron</keyword>
<dbReference type="InParanoid" id="A0A803JBW7"/>
<dbReference type="Ensembl" id="ENSXETT00000120359">
    <property type="protein sequence ID" value="ENSXETP00000105376"/>
    <property type="gene ID" value="ENSXETG00000006173"/>
</dbReference>
<evidence type="ECO:0000256" key="9">
    <source>
        <dbReference type="ARBA" id="ARBA00022989"/>
    </source>
</evidence>
<keyword evidence="4" id="KW-0444">Lipid biosynthesis</keyword>
<dbReference type="GeneTree" id="ENSGT00940000153709"/>
<keyword evidence="9 16" id="KW-1133">Transmembrane helix</keyword>
<evidence type="ECO:0000256" key="8">
    <source>
        <dbReference type="ARBA" id="ARBA00022824"/>
    </source>
</evidence>
<evidence type="ECO:0000256" key="15">
    <source>
        <dbReference type="RuleBase" id="RU000461"/>
    </source>
</evidence>
<feature type="binding site" evidence="14">
    <location>
        <position position="317"/>
    </location>
    <ligand>
        <name>substrate</name>
    </ligand>
</feature>
<feature type="transmembrane region" description="Helical" evidence="16">
    <location>
        <begin position="23"/>
        <end position="44"/>
    </location>
</feature>
<dbReference type="FunCoup" id="A0A803JBW7">
    <property type="interactions" value="146"/>
</dbReference>
<evidence type="ECO:0000256" key="11">
    <source>
        <dbReference type="ARBA" id="ARBA00023098"/>
    </source>
</evidence>
<keyword evidence="15" id="KW-0560">Oxidoreductase</keyword>
<evidence type="ECO:0000313" key="17">
    <source>
        <dbReference type="Ensembl" id="ENSXETP00000105376"/>
    </source>
</evidence>
<dbReference type="Xenbase" id="XB-GENE-1007348">
    <property type="gene designation" value="cyp8b1.1"/>
</dbReference>
<comment type="subcellular location">
    <subcellularLocation>
        <location evidence="2">Endoplasmic reticulum membrane</location>
        <topology evidence="2">Single-pass membrane protein</topology>
    </subcellularLocation>
</comment>
<evidence type="ECO:0000256" key="1">
    <source>
        <dbReference type="ARBA" id="ARBA00001971"/>
    </source>
</evidence>
<dbReference type="PIRSF" id="PIRSF000047">
    <property type="entry name" value="Cytochrome_CYPVIIA1"/>
    <property type="match status" value="1"/>
</dbReference>
<protein>
    <submittedName>
        <fullName evidence="17">Cytochrome P450 family 8 subfamily B member 1, gene 1</fullName>
    </submittedName>
</protein>
<dbReference type="GO" id="GO:0016705">
    <property type="term" value="F:oxidoreductase activity, acting on paired donors, with incorporation or reduction of molecular oxygen"/>
    <property type="evidence" value="ECO:0007669"/>
    <property type="project" value="InterPro"/>
</dbReference>
<evidence type="ECO:0000256" key="2">
    <source>
        <dbReference type="ARBA" id="ARBA00004389"/>
    </source>
</evidence>
<evidence type="ECO:0000256" key="6">
    <source>
        <dbReference type="ARBA" id="ARBA00022692"/>
    </source>
</evidence>
<reference evidence="17" key="2">
    <citation type="submission" date="2021-03" db="UniProtKB">
        <authorList>
            <consortium name="Ensembl"/>
        </authorList>
    </citation>
    <scope>IDENTIFICATION</scope>
</reference>
<dbReference type="InterPro" id="IPR001128">
    <property type="entry name" value="Cyt_P450"/>
</dbReference>